<protein>
    <submittedName>
        <fullName evidence="2">60S ribosomal protein L7a</fullName>
    </submittedName>
</protein>
<evidence type="ECO:0000313" key="2">
    <source>
        <dbReference type="WBParaSite" id="PS1159_v2.g12314.t3"/>
    </source>
</evidence>
<accession>A0AC35EZP8</accession>
<dbReference type="Proteomes" id="UP000887580">
    <property type="component" value="Unplaced"/>
</dbReference>
<proteinExistence type="predicted"/>
<sequence length="285" mass="32761">MPSKKIVKKVAPTPAALKKLEKPSGPTKNPLFEKRHRNFGIGQDIQPKRQDIQPKRDLTRFVRWPKYIRLQRQRAVLLKRLKVPPTINQFRSTADAQTSIINQFRSTADAQTTKSLFRILDKYRPETKQQKSARLRKRAEDRAAGKKEEVTKRPPGVRYGINTVTRLIETRQAQLVVIAHDVEPLEIVLFLPALCRKFKVPYCIVKGKAQLGAVVHRRTCSAIAFADVNPEDKGSLKGLVDVVTQNFNERGEELRKHWGGGIMSQRSEHKKQKIERQRLREQVAK</sequence>
<organism evidence="1 2">
    <name type="scientific">Panagrolaimus sp. PS1159</name>
    <dbReference type="NCBI Taxonomy" id="55785"/>
    <lineage>
        <taxon>Eukaryota</taxon>
        <taxon>Metazoa</taxon>
        <taxon>Ecdysozoa</taxon>
        <taxon>Nematoda</taxon>
        <taxon>Chromadorea</taxon>
        <taxon>Rhabditida</taxon>
        <taxon>Tylenchina</taxon>
        <taxon>Panagrolaimomorpha</taxon>
        <taxon>Panagrolaimoidea</taxon>
        <taxon>Panagrolaimidae</taxon>
        <taxon>Panagrolaimus</taxon>
    </lineage>
</organism>
<dbReference type="WBParaSite" id="PS1159_v2.g12314.t3">
    <property type="protein sequence ID" value="PS1159_v2.g12314.t3"/>
    <property type="gene ID" value="PS1159_v2.g12314"/>
</dbReference>
<evidence type="ECO:0000313" key="1">
    <source>
        <dbReference type="Proteomes" id="UP000887580"/>
    </source>
</evidence>
<name>A0AC35EZP8_9BILA</name>
<reference evidence="2" key="1">
    <citation type="submission" date="2022-11" db="UniProtKB">
        <authorList>
            <consortium name="WormBaseParasite"/>
        </authorList>
    </citation>
    <scope>IDENTIFICATION</scope>
</reference>